<organism evidence="2">
    <name type="scientific">Lepeophtheirus salmonis</name>
    <name type="common">Salmon louse</name>
    <name type="synonym">Caligus salmonis</name>
    <dbReference type="NCBI Taxonomy" id="72036"/>
    <lineage>
        <taxon>Eukaryota</taxon>
        <taxon>Metazoa</taxon>
        <taxon>Ecdysozoa</taxon>
        <taxon>Arthropoda</taxon>
        <taxon>Crustacea</taxon>
        <taxon>Multicrustacea</taxon>
        <taxon>Hexanauplia</taxon>
        <taxon>Copepoda</taxon>
        <taxon>Siphonostomatoida</taxon>
        <taxon>Caligidae</taxon>
        <taxon>Lepeophtheirus</taxon>
    </lineage>
</organism>
<dbReference type="AlphaFoldDB" id="A0A0K2UNV7"/>
<feature type="transmembrane region" description="Helical" evidence="1">
    <location>
        <begin position="72"/>
        <end position="93"/>
    </location>
</feature>
<keyword evidence="1" id="KW-0472">Membrane</keyword>
<evidence type="ECO:0000256" key="1">
    <source>
        <dbReference type="SAM" id="Phobius"/>
    </source>
</evidence>
<sequence length="97" mass="11337">MFLDPFKRSFSLNNLFSFVAVIISCFFILALDFARKSSLNIFWSLTFLTFVFLVILKIVHTGLIASLYLTNISFVLTVRFRTIPFFLFTVPYVSNRF</sequence>
<proteinExistence type="predicted"/>
<feature type="transmembrane region" description="Helical" evidence="1">
    <location>
        <begin position="15"/>
        <end position="34"/>
    </location>
</feature>
<dbReference type="EMBL" id="HACA01022040">
    <property type="protein sequence ID" value="CDW39401.1"/>
    <property type="molecule type" value="Transcribed_RNA"/>
</dbReference>
<feature type="transmembrane region" description="Helical" evidence="1">
    <location>
        <begin position="41"/>
        <end position="60"/>
    </location>
</feature>
<keyword evidence="1" id="KW-0812">Transmembrane</keyword>
<reference evidence="2" key="1">
    <citation type="submission" date="2014-05" db="EMBL/GenBank/DDBJ databases">
        <authorList>
            <person name="Chronopoulou M."/>
        </authorList>
    </citation>
    <scope>NUCLEOTIDE SEQUENCE</scope>
    <source>
        <tissue evidence="2">Whole organism</tissue>
    </source>
</reference>
<accession>A0A0K2UNV7</accession>
<protein>
    <submittedName>
        <fullName evidence="2">Uncharacterized protein</fullName>
    </submittedName>
</protein>
<dbReference type="PROSITE" id="PS51257">
    <property type="entry name" value="PROKAR_LIPOPROTEIN"/>
    <property type="match status" value="1"/>
</dbReference>
<name>A0A0K2UNV7_LEPSM</name>
<evidence type="ECO:0000313" key="2">
    <source>
        <dbReference type="EMBL" id="CDW39401.1"/>
    </source>
</evidence>
<keyword evidence="1" id="KW-1133">Transmembrane helix</keyword>